<dbReference type="WBParaSite" id="GPLIN_000664100">
    <property type="protein sequence ID" value="GPLIN_000664100"/>
    <property type="gene ID" value="GPLIN_000664100"/>
</dbReference>
<organism evidence="2 3">
    <name type="scientific">Globodera pallida</name>
    <name type="common">Potato cyst nematode worm</name>
    <name type="synonym">Heterodera pallida</name>
    <dbReference type="NCBI Taxonomy" id="36090"/>
    <lineage>
        <taxon>Eukaryota</taxon>
        <taxon>Metazoa</taxon>
        <taxon>Ecdysozoa</taxon>
        <taxon>Nematoda</taxon>
        <taxon>Chromadorea</taxon>
        <taxon>Rhabditida</taxon>
        <taxon>Tylenchina</taxon>
        <taxon>Tylenchomorpha</taxon>
        <taxon>Tylenchoidea</taxon>
        <taxon>Heteroderidae</taxon>
        <taxon>Heteroderinae</taxon>
        <taxon>Globodera</taxon>
    </lineage>
</organism>
<dbReference type="AlphaFoldDB" id="A0A183C198"/>
<feature type="signal peptide" evidence="1">
    <location>
        <begin position="1"/>
        <end position="23"/>
    </location>
</feature>
<evidence type="ECO:0000313" key="2">
    <source>
        <dbReference type="Proteomes" id="UP000050741"/>
    </source>
</evidence>
<name>A0A183C198_GLOPA</name>
<proteinExistence type="predicted"/>
<evidence type="ECO:0000313" key="3">
    <source>
        <dbReference type="WBParaSite" id="GPLIN_000664100"/>
    </source>
</evidence>
<feature type="chain" id="PRO_5008146913" evidence="1">
    <location>
        <begin position="24"/>
        <end position="80"/>
    </location>
</feature>
<dbReference type="Proteomes" id="UP000050741">
    <property type="component" value="Unassembled WGS sequence"/>
</dbReference>
<keyword evidence="1" id="KW-0732">Signal</keyword>
<reference evidence="2" key="1">
    <citation type="submission" date="2014-05" db="EMBL/GenBank/DDBJ databases">
        <title>The genome and life-stage specific transcriptomes of Globodera pallida elucidate key aspects of plant parasitism by a cyst nematode.</title>
        <authorList>
            <person name="Cotton J.A."/>
            <person name="Lilley C.J."/>
            <person name="Jones L.M."/>
            <person name="Kikuchi T."/>
            <person name="Reid A.J."/>
            <person name="Thorpe P."/>
            <person name="Tsai I.J."/>
            <person name="Beasley H."/>
            <person name="Blok V."/>
            <person name="Cock P.J.A."/>
            <person name="Van den Akker S.E."/>
            <person name="Holroyd N."/>
            <person name="Hunt M."/>
            <person name="Mantelin S."/>
            <person name="Naghra H."/>
            <person name="Pain A."/>
            <person name="Palomares-Rius J.E."/>
            <person name="Zarowiecki M."/>
            <person name="Berriman M."/>
            <person name="Jones J.T."/>
            <person name="Urwin P.E."/>
        </authorList>
    </citation>
    <scope>NUCLEOTIDE SEQUENCE [LARGE SCALE GENOMIC DNA]</scope>
    <source>
        <strain evidence="2">Lindley</strain>
    </source>
</reference>
<protein>
    <submittedName>
        <fullName evidence="3">Secreted protein</fullName>
    </submittedName>
</protein>
<evidence type="ECO:0000256" key="1">
    <source>
        <dbReference type="SAM" id="SignalP"/>
    </source>
</evidence>
<reference evidence="3" key="2">
    <citation type="submission" date="2016-06" db="UniProtKB">
        <authorList>
            <consortium name="WormBaseParasite"/>
        </authorList>
    </citation>
    <scope>IDENTIFICATION</scope>
</reference>
<sequence length="80" mass="8851">MKKLAASLVFLFVIVIHPDFCAGLECKQGNALHGLNNYTDEHIYENSTCPADTKYCMAATCTQDSAKANFNPADVQKRRP</sequence>
<keyword evidence="2" id="KW-1185">Reference proteome</keyword>
<accession>A0A183C198</accession>